<feature type="chain" id="PRO_5045330245" evidence="1">
    <location>
        <begin position="25"/>
        <end position="299"/>
    </location>
</feature>
<dbReference type="RefSeq" id="WP_264501072.1">
    <property type="nucleotide sequence ID" value="NZ_JAPDDS010000005.1"/>
</dbReference>
<dbReference type="Pfam" id="PF01261">
    <property type="entry name" value="AP_endonuc_2"/>
    <property type="match status" value="1"/>
</dbReference>
<evidence type="ECO:0000313" key="3">
    <source>
        <dbReference type="EMBL" id="MCW1885114.1"/>
    </source>
</evidence>
<sequence length="299" mass="32513">MHRRQFLESSALALAATGVAPLFAAETAPVAAAERPLVVFTKMLEKVPADELAEKVAALGVSGIEAPIRAGGHIEPKDVPDKLPAFAEALKKRGLEITILSSDVDQVNAEQEAVLRTAVSLGIKRYRLKHYRYDLKKPIAPQLADVRAKLIDIAAMNKELGIQGQYQNHRGNDFVGAPVWDMVSALDGIDPAQLGLAFDLAHATVEGGNAWELNMHRAAQHIVSVYFKDYRLDGRQWNPCPLGEGSVNPRSARLVSQLLPAGTPVSIHIEYIGGQDHVARTFDAMKNDVATLRKWLAPA</sequence>
<accession>A0ABT3FNH2</accession>
<gene>
    <name evidence="3" type="ORF">OKA04_10275</name>
</gene>
<dbReference type="PANTHER" id="PTHR12110">
    <property type="entry name" value="HYDROXYPYRUVATE ISOMERASE"/>
    <property type="match status" value="1"/>
</dbReference>
<evidence type="ECO:0000259" key="2">
    <source>
        <dbReference type="Pfam" id="PF01261"/>
    </source>
</evidence>
<proteinExistence type="predicted"/>
<dbReference type="GO" id="GO:0016853">
    <property type="term" value="F:isomerase activity"/>
    <property type="evidence" value="ECO:0007669"/>
    <property type="project" value="UniProtKB-KW"/>
</dbReference>
<evidence type="ECO:0000256" key="1">
    <source>
        <dbReference type="SAM" id="SignalP"/>
    </source>
</evidence>
<dbReference type="PANTHER" id="PTHR12110:SF53">
    <property type="entry name" value="BLR5974 PROTEIN"/>
    <property type="match status" value="1"/>
</dbReference>
<keyword evidence="1" id="KW-0732">Signal</keyword>
<dbReference type="InterPro" id="IPR050312">
    <property type="entry name" value="IolE/XylAMocC-like"/>
</dbReference>
<name>A0ABT3FNH2_9BACT</name>
<keyword evidence="4" id="KW-1185">Reference proteome</keyword>
<protein>
    <submittedName>
        <fullName evidence="3">Sugar phosphate isomerase/epimerase</fullName>
    </submittedName>
</protein>
<evidence type="ECO:0000313" key="4">
    <source>
        <dbReference type="Proteomes" id="UP001207930"/>
    </source>
</evidence>
<dbReference type="PROSITE" id="PS51318">
    <property type="entry name" value="TAT"/>
    <property type="match status" value="1"/>
</dbReference>
<dbReference type="Proteomes" id="UP001207930">
    <property type="component" value="Unassembled WGS sequence"/>
</dbReference>
<dbReference type="InterPro" id="IPR036237">
    <property type="entry name" value="Xyl_isomerase-like_sf"/>
</dbReference>
<organism evidence="3 4">
    <name type="scientific">Luteolibacter flavescens</name>
    <dbReference type="NCBI Taxonomy" id="1859460"/>
    <lineage>
        <taxon>Bacteria</taxon>
        <taxon>Pseudomonadati</taxon>
        <taxon>Verrucomicrobiota</taxon>
        <taxon>Verrucomicrobiia</taxon>
        <taxon>Verrucomicrobiales</taxon>
        <taxon>Verrucomicrobiaceae</taxon>
        <taxon>Luteolibacter</taxon>
    </lineage>
</organism>
<feature type="signal peptide" evidence="1">
    <location>
        <begin position="1"/>
        <end position="24"/>
    </location>
</feature>
<keyword evidence="3" id="KW-0413">Isomerase</keyword>
<reference evidence="3 4" key="1">
    <citation type="submission" date="2022-10" db="EMBL/GenBank/DDBJ databases">
        <title>Luteolibacter flavescens strain MCCC 1K03193, whole genome shotgun sequencing project.</title>
        <authorList>
            <person name="Zhao G."/>
            <person name="Shen L."/>
        </authorList>
    </citation>
    <scope>NUCLEOTIDE SEQUENCE [LARGE SCALE GENOMIC DNA]</scope>
    <source>
        <strain evidence="3 4">MCCC 1K03193</strain>
    </source>
</reference>
<feature type="domain" description="Xylose isomerase-like TIM barrel" evidence="2">
    <location>
        <begin position="54"/>
        <end position="272"/>
    </location>
</feature>
<dbReference type="SUPFAM" id="SSF51658">
    <property type="entry name" value="Xylose isomerase-like"/>
    <property type="match status" value="1"/>
</dbReference>
<dbReference type="Gene3D" id="3.20.20.150">
    <property type="entry name" value="Divalent-metal-dependent TIM barrel enzymes"/>
    <property type="match status" value="1"/>
</dbReference>
<dbReference type="EMBL" id="JAPDDS010000005">
    <property type="protein sequence ID" value="MCW1885114.1"/>
    <property type="molecule type" value="Genomic_DNA"/>
</dbReference>
<dbReference type="InterPro" id="IPR013022">
    <property type="entry name" value="Xyl_isomerase-like_TIM-brl"/>
</dbReference>
<dbReference type="InterPro" id="IPR006311">
    <property type="entry name" value="TAT_signal"/>
</dbReference>
<comment type="caution">
    <text evidence="3">The sequence shown here is derived from an EMBL/GenBank/DDBJ whole genome shotgun (WGS) entry which is preliminary data.</text>
</comment>